<sequence>MAENIHPIFDQTLTRTSKEELLRQRALVIWMVGLSGSGKSTLAKGLEFALHQRGHLTQLLDGDNLRSGINNNLGFSEADRLENIRRSAETAKLFLNAGLITICSLISPTAEIRNLAKSIIGEPDYYEVYINAPFEVCAQRDVKGLYKKALNGEIKNFTGLDAPFEAPTNPALEIRTDQQTYEESLQKLLDAILPRLTFGGLN</sequence>
<dbReference type="InterPro" id="IPR002891">
    <property type="entry name" value="APS"/>
</dbReference>
<dbReference type="UniPathway" id="UPA00140">
    <property type="reaction ID" value="UER00205"/>
</dbReference>
<name>A0A2T2Y997_9BACT</name>
<dbReference type="InterPro" id="IPR059117">
    <property type="entry name" value="APS_kinase_dom"/>
</dbReference>
<comment type="function">
    <text evidence="6 7">Catalyzes the synthesis of activated sulfate.</text>
</comment>
<evidence type="ECO:0000313" key="10">
    <source>
        <dbReference type="Proteomes" id="UP000240357"/>
    </source>
</evidence>
<dbReference type="CDD" id="cd02027">
    <property type="entry name" value="APSK"/>
    <property type="match status" value="1"/>
</dbReference>
<feature type="domain" description="APS kinase" evidence="8">
    <location>
        <begin position="26"/>
        <end position="174"/>
    </location>
</feature>
<keyword evidence="10" id="KW-1185">Reference proteome</keyword>
<dbReference type="RefSeq" id="WP_106925374.1">
    <property type="nucleotide sequence ID" value="NZ_PYFT01000001.1"/>
</dbReference>
<dbReference type="EC" id="2.7.1.25" evidence="2 6"/>
<dbReference type="HAMAP" id="MF_00065">
    <property type="entry name" value="Adenylyl_sulf_kinase"/>
    <property type="match status" value="1"/>
</dbReference>
<dbReference type="AlphaFoldDB" id="A0A2T2Y997"/>
<evidence type="ECO:0000256" key="5">
    <source>
        <dbReference type="ARBA" id="ARBA00022840"/>
    </source>
</evidence>
<dbReference type="InterPro" id="IPR027417">
    <property type="entry name" value="P-loop_NTPase"/>
</dbReference>
<evidence type="ECO:0000256" key="4">
    <source>
        <dbReference type="ARBA" id="ARBA00022741"/>
    </source>
</evidence>
<comment type="pathway">
    <text evidence="6 7">Sulfur metabolism; hydrogen sulfide biosynthesis; sulfite from sulfate: step 2/3.</text>
</comment>
<evidence type="ECO:0000259" key="8">
    <source>
        <dbReference type="Pfam" id="PF01583"/>
    </source>
</evidence>
<feature type="active site" description="Phosphoserine intermediate" evidence="6">
    <location>
        <position position="107"/>
    </location>
</feature>
<reference evidence="9 10" key="1">
    <citation type="submission" date="2018-03" db="EMBL/GenBank/DDBJ databases">
        <title>Adhaeribacter sp. HMF7605 Genome sequencing and assembly.</title>
        <authorList>
            <person name="Kang H."/>
            <person name="Kang J."/>
            <person name="Cha I."/>
            <person name="Kim H."/>
            <person name="Joh K."/>
        </authorList>
    </citation>
    <scope>NUCLEOTIDE SEQUENCE [LARGE SCALE GENOMIC DNA]</scope>
    <source>
        <strain evidence="9 10">HMF7605</strain>
    </source>
</reference>
<proteinExistence type="inferred from homology"/>
<feature type="binding site" evidence="6">
    <location>
        <begin position="33"/>
        <end position="40"/>
    </location>
    <ligand>
        <name>ATP</name>
        <dbReference type="ChEBI" id="CHEBI:30616"/>
    </ligand>
</feature>
<dbReference type="GO" id="GO:0005737">
    <property type="term" value="C:cytoplasm"/>
    <property type="evidence" value="ECO:0007669"/>
    <property type="project" value="TreeGrafter"/>
</dbReference>
<keyword evidence="3 6" id="KW-0808">Transferase</keyword>
<dbReference type="NCBIfam" id="TIGR00455">
    <property type="entry name" value="apsK"/>
    <property type="match status" value="1"/>
</dbReference>
<dbReference type="GO" id="GO:0004020">
    <property type="term" value="F:adenylylsulfate kinase activity"/>
    <property type="evidence" value="ECO:0007669"/>
    <property type="project" value="UniProtKB-UniRule"/>
</dbReference>
<evidence type="ECO:0000256" key="7">
    <source>
        <dbReference type="RuleBase" id="RU004347"/>
    </source>
</evidence>
<dbReference type="GO" id="GO:0019379">
    <property type="term" value="P:sulfate assimilation, phosphoadenylyl sulfate reduction by phosphoadenylyl-sulfate reductase (thioredoxin)"/>
    <property type="evidence" value="ECO:0007669"/>
    <property type="project" value="TreeGrafter"/>
</dbReference>
<protein>
    <recommendedName>
        <fullName evidence="2 6">Adenylyl-sulfate kinase</fullName>
        <ecNumber evidence="2 6">2.7.1.25</ecNumber>
    </recommendedName>
    <alternativeName>
        <fullName evidence="6">APS kinase</fullName>
    </alternativeName>
    <alternativeName>
        <fullName evidence="6">ATP adenosine-5'-phosphosulfate 3'-phosphotransferase</fullName>
    </alternativeName>
    <alternativeName>
        <fullName evidence="6">Adenosine-5'-phosphosulfate kinase</fullName>
    </alternativeName>
</protein>
<dbReference type="GO" id="GO:0070814">
    <property type="term" value="P:hydrogen sulfide biosynthetic process"/>
    <property type="evidence" value="ECO:0007669"/>
    <property type="project" value="UniProtKB-UniRule"/>
</dbReference>
<evidence type="ECO:0000256" key="6">
    <source>
        <dbReference type="HAMAP-Rule" id="MF_00065"/>
    </source>
</evidence>
<organism evidence="9 10">
    <name type="scientific">Adhaeribacter arboris</name>
    <dbReference type="NCBI Taxonomy" id="2072846"/>
    <lineage>
        <taxon>Bacteria</taxon>
        <taxon>Pseudomonadati</taxon>
        <taxon>Bacteroidota</taxon>
        <taxon>Cytophagia</taxon>
        <taxon>Cytophagales</taxon>
        <taxon>Hymenobacteraceae</taxon>
        <taxon>Adhaeribacter</taxon>
    </lineage>
</organism>
<keyword evidence="6 7" id="KW-0418">Kinase</keyword>
<evidence type="ECO:0000313" key="9">
    <source>
        <dbReference type="EMBL" id="PSR52090.1"/>
    </source>
</evidence>
<comment type="similarity">
    <text evidence="6 7">Belongs to the APS kinase family.</text>
</comment>
<dbReference type="PANTHER" id="PTHR42700:SF1">
    <property type="entry name" value="SULFATE ADENYLYLTRANSFERASE"/>
    <property type="match status" value="1"/>
</dbReference>
<accession>A0A2T2Y997</accession>
<dbReference type="Gene3D" id="3.40.50.300">
    <property type="entry name" value="P-loop containing nucleotide triphosphate hydrolases"/>
    <property type="match status" value="1"/>
</dbReference>
<dbReference type="Proteomes" id="UP000240357">
    <property type="component" value="Unassembled WGS sequence"/>
</dbReference>
<dbReference type="NCBIfam" id="NF003013">
    <property type="entry name" value="PRK03846.1"/>
    <property type="match status" value="1"/>
</dbReference>
<comment type="catalytic activity">
    <reaction evidence="1 6 7">
        <text>adenosine 5'-phosphosulfate + ATP = 3'-phosphoadenylyl sulfate + ADP + H(+)</text>
        <dbReference type="Rhea" id="RHEA:24152"/>
        <dbReference type="ChEBI" id="CHEBI:15378"/>
        <dbReference type="ChEBI" id="CHEBI:30616"/>
        <dbReference type="ChEBI" id="CHEBI:58243"/>
        <dbReference type="ChEBI" id="CHEBI:58339"/>
        <dbReference type="ChEBI" id="CHEBI:456216"/>
        <dbReference type="EC" id="2.7.1.25"/>
    </reaction>
</comment>
<comment type="caution">
    <text evidence="9">The sequence shown here is derived from an EMBL/GenBank/DDBJ whole genome shotgun (WGS) entry which is preliminary data.</text>
</comment>
<gene>
    <name evidence="6 9" type="primary">cysC</name>
    <name evidence="9" type="ORF">AHMF7605_00425</name>
</gene>
<dbReference type="PANTHER" id="PTHR42700">
    <property type="entry name" value="SULFATE ADENYLYLTRANSFERASE"/>
    <property type="match status" value="1"/>
</dbReference>
<evidence type="ECO:0000256" key="3">
    <source>
        <dbReference type="ARBA" id="ARBA00022679"/>
    </source>
</evidence>
<keyword evidence="6" id="KW-0597">Phosphoprotein</keyword>
<keyword evidence="5 6" id="KW-0067">ATP-binding</keyword>
<dbReference type="OrthoDB" id="9804504at2"/>
<dbReference type="EMBL" id="PYFT01000001">
    <property type="protein sequence ID" value="PSR52090.1"/>
    <property type="molecule type" value="Genomic_DNA"/>
</dbReference>
<dbReference type="InterPro" id="IPR050512">
    <property type="entry name" value="Sulf_AdTrans/APS_kinase"/>
</dbReference>
<dbReference type="GO" id="GO:0010134">
    <property type="term" value="P:sulfate assimilation via adenylyl sulfate reduction"/>
    <property type="evidence" value="ECO:0007669"/>
    <property type="project" value="TreeGrafter"/>
</dbReference>
<dbReference type="GO" id="GO:0004781">
    <property type="term" value="F:sulfate adenylyltransferase (ATP) activity"/>
    <property type="evidence" value="ECO:0007669"/>
    <property type="project" value="TreeGrafter"/>
</dbReference>
<dbReference type="GO" id="GO:0005524">
    <property type="term" value="F:ATP binding"/>
    <property type="evidence" value="ECO:0007669"/>
    <property type="project" value="UniProtKB-UniRule"/>
</dbReference>
<dbReference type="Pfam" id="PF01583">
    <property type="entry name" value="APS_kinase"/>
    <property type="match status" value="1"/>
</dbReference>
<evidence type="ECO:0000256" key="2">
    <source>
        <dbReference type="ARBA" id="ARBA00012121"/>
    </source>
</evidence>
<keyword evidence="4 6" id="KW-0547">Nucleotide-binding</keyword>
<evidence type="ECO:0000256" key="1">
    <source>
        <dbReference type="ARBA" id="ARBA00001823"/>
    </source>
</evidence>
<dbReference type="SUPFAM" id="SSF52540">
    <property type="entry name" value="P-loop containing nucleoside triphosphate hydrolases"/>
    <property type="match status" value="1"/>
</dbReference>